<dbReference type="AlphaFoldDB" id="A0A8J7K5Q7"/>
<feature type="domain" description="PAS" evidence="7">
    <location>
        <begin position="219"/>
        <end position="261"/>
    </location>
</feature>
<comment type="subcellular location">
    <subcellularLocation>
        <location evidence="2">Membrane</location>
        <topology evidence="2">Multi-pass membrane protein</topology>
    </subcellularLocation>
</comment>
<organism evidence="9 10">
    <name type="scientific">Pontibacterium sinense</name>
    <dbReference type="NCBI Taxonomy" id="2781979"/>
    <lineage>
        <taxon>Bacteria</taxon>
        <taxon>Pseudomonadati</taxon>
        <taxon>Pseudomonadota</taxon>
        <taxon>Gammaproteobacteria</taxon>
        <taxon>Oceanospirillales</taxon>
        <taxon>Oceanospirillaceae</taxon>
        <taxon>Pontibacterium</taxon>
    </lineage>
</organism>
<dbReference type="SUPFAM" id="SSF55073">
    <property type="entry name" value="Nucleotide cyclase"/>
    <property type="match status" value="1"/>
</dbReference>
<keyword evidence="10" id="KW-1185">Reference proteome</keyword>
<evidence type="ECO:0000256" key="5">
    <source>
        <dbReference type="ARBA" id="ARBA00023136"/>
    </source>
</evidence>
<evidence type="ECO:0000256" key="1">
    <source>
        <dbReference type="ARBA" id="ARBA00001946"/>
    </source>
</evidence>
<feature type="domain" description="GGDEF" evidence="8">
    <location>
        <begin position="355"/>
        <end position="488"/>
    </location>
</feature>
<dbReference type="InterPro" id="IPR000014">
    <property type="entry name" value="PAS"/>
</dbReference>
<dbReference type="RefSeq" id="WP_193952892.1">
    <property type="nucleotide sequence ID" value="NZ_JADEYS010000007.1"/>
</dbReference>
<dbReference type="EMBL" id="JADEYS010000007">
    <property type="protein sequence ID" value="MBE9397340.1"/>
    <property type="molecule type" value="Genomic_DNA"/>
</dbReference>
<evidence type="ECO:0000259" key="8">
    <source>
        <dbReference type="PROSITE" id="PS50887"/>
    </source>
</evidence>
<dbReference type="FunFam" id="3.30.70.270:FF:000001">
    <property type="entry name" value="Diguanylate cyclase domain protein"/>
    <property type="match status" value="1"/>
</dbReference>
<dbReference type="SUPFAM" id="SSF55785">
    <property type="entry name" value="PYP-like sensor domain (PAS domain)"/>
    <property type="match status" value="1"/>
</dbReference>
<proteinExistence type="predicted"/>
<dbReference type="Proteomes" id="UP000640333">
    <property type="component" value="Unassembled WGS sequence"/>
</dbReference>
<dbReference type="InterPro" id="IPR052155">
    <property type="entry name" value="Biofilm_reg_signaling"/>
</dbReference>
<evidence type="ECO:0000256" key="3">
    <source>
        <dbReference type="ARBA" id="ARBA00022692"/>
    </source>
</evidence>
<evidence type="ECO:0000256" key="4">
    <source>
        <dbReference type="ARBA" id="ARBA00022989"/>
    </source>
</evidence>
<feature type="transmembrane region" description="Helical" evidence="6">
    <location>
        <begin position="190"/>
        <end position="209"/>
    </location>
</feature>
<gene>
    <name evidence="9" type="ORF">IOQ59_08710</name>
</gene>
<comment type="caution">
    <text evidence="9">The sequence shown here is derived from an EMBL/GenBank/DDBJ whole genome shotgun (WGS) entry which is preliminary data.</text>
</comment>
<dbReference type="InterPro" id="IPR029095">
    <property type="entry name" value="NarX-like_N"/>
</dbReference>
<dbReference type="CDD" id="cd01949">
    <property type="entry name" value="GGDEF"/>
    <property type="match status" value="1"/>
</dbReference>
<accession>A0A8J7K5Q7</accession>
<dbReference type="Pfam" id="PF00990">
    <property type="entry name" value="GGDEF"/>
    <property type="match status" value="1"/>
</dbReference>
<sequence>MNLLTRAPHSNRRSLFIAICIFLLLDFAILGINLQITEEVEADALAINIAGRQRMLSQQLTKASLQLHQANNTNQAAYRQEFIEVYRLFTNTLFAFKTGGQVTDTRDKPIPFIAFEDTEVLGIVETTEQALSNLKPMAERFIQGDNSPATITALKSSLEANNRAILTLMNQLTTRIEDMSGEKTSRLRQAQFFTFLLALFNFAHIIRLFRKSSQHSGQLIKRLSELLDNTSSCLLIIDEGGQVCMANALCREAFGYSQQDLTILKRDAIFHPSEDGWFGRRSNGTHFAIELHEKEFYLDDRLLYLTTVIDISHHRDRERELADLANHDALTGLANRRVFYDRLELEVAHTDRNGRSLALFFIDLNGFKPINDTLGHEAGDTLLITIANRLKNTLRMTDTIARYGGDEFVIIVPAIHGQHESDKVIQCLQKVIEAPIDIGEQTVSVSASIGITLYPDQCSCAEQLLATADAAMYEAKQTGQPYRYASPTVTGPISVASHQSNQYVITTD</sequence>
<keyword evidence="3 6" id="KW-0812">Transmembrane</keyword>
<dbReference type="InterPro" id="IPR029787">
    <property type="entry name" value="Nucleotide_cyclase"/>
</dbReference>
<evidence type="ECO:0000256" key="6">
    <source>
        <dbReference type="SAM" id="Phobius"/>
    </source>
</evidence>
<keyword evidence="5 6" id="KW-0472">Membrane</keyword>
<dbReference type="PROSITE" id="PS50112">
    <property type="entry name" value="PAS"/>
    <property type="match status" value="1"/>
</dbReference>
<comment type="cofactor">
    <cofactor evidence="1">
        <name>Mg(2+)</name>
        <dbReference type="ChEBI" id="CHEBI:18420"/>
    </cofactor>
</comment>
<dbReference type="PROSITE" id="PS50887">
    <property type="entry name" value="GGDEF"/>
    <property type="match status" value="1"/>
</dbReference>
<dbReference type="GO" id="GO:0016020">
    <property type="term" value="C:membrane"/>
    <property type="evidence" value="ECO:0007669"/>
    <property type="project" value="UniProtKB-SubCell"/>
</dbReference>
<dbReference type="GO" id="GO:0003824">
    <property type="term" value="F:catalytic activity"/>
    <property type="evidence" value="ECO:0007669"/>
    <property type="project" value="UniProtKB-ARBA"/>
</dbReference>
<dbReference type="InterPro" id="IPR035965">
    <property type="entry name" value="PAS-like_dom_sf"/>
</dbReference>
<dbReference type="InterPro" id="IPR000160">
    <property type="entry name" value="GGDEF_dom"/>
</dbReference>
<dbReference type="NCBIfam" id="TIGR00254">
    <property type="entry name" value="GGDEF"/>
    <property type="match status" value="1"/>
</dbReference>
<name>A0A8J7K5Q7_9GAMM</name>
<reference evidence="9" key="1">
    <citation type="submission" date="2020-10" db="EMBL/GenBank/DDBJ databases">
        <title>Bacterium isolated from coastal waters sediment.</title>
        <authorList>
            <person name="Chen R.-J."/>
            <person name="Lu D.-C."/>
            <person name="Zhu K.-L."/>
            <person name="Du Z.-J."/>
        </authorList>
    </citation>
    <scope>NUCLEOTIDE SEQUENCE</scope>
    <source>
        <strain evidence="9">N1Y112</strain>
    </source>
</reference>
<dbReference type="PANTHER" id="PTHR44757">
    <property type="entry name" value="DIGUANYLATE CYCLASE DGCP"/>
    <property type="match status" value="1"/>
</dbReference>
<evidence type="ECO:0000256" key="2">
    <source>
        <dbReference type="ARBA" id="ARBA00004141"/>
    </source>
</evidence>
<keyword evidence="4 6" id="KW-1133">Transmembrane helix</keyword>
<evidence type="ECO:0000313" key="10">
    <source>
        <dbReference type="Proteomes" id="UP000640333"/>
    </source>
</evidence>
<dbReference type="SMART" id="SM00267">
    <property type="entry name" value="GGDEF"/>
    <property type="match status" value="1"/>
</dbReference>
<dbReference type="InterPro" id="IPR043128">
    <property type="entry name" value="Rev_trsase/Diguanyl_cyclase"/>
</dbReference>
<protein>
    <submittedName>
        <fullName evidence="9">Diguanylate cyclase</fullName>
    </submittedName>
</protein>
<dbReference type="Pfam" id="PF13675">
    <property type="entry name" value="PilJ"/>
    <property type="match status" value="1"/>
</dbReference>
<evidence type="ECO:0000259" key="7">
    <source>
        <dbReference type="PROSITE" id="PS50112"/>
    </source>
</evidence>
<dbReference type="Gene3D" id="3.30.70.270">
    <property type="match status" value="1"/>
</dbReference>
<evidence type="ECO:0000313" key="9">
    <source>
        <dbReference type="EMBL" id="MBE9397340.1"/>
    </source>
</evidence>
<dbReference type="PANTHER" id="PTHR44757:SF2">
    <property type="entry name" value="BIOFILM ARCHITECTURE MAINTENANCE PROTEIN MBAA"/>
    <property type="match status" value="1"/>
</dbReference>